<name>A0AAN9FJV7_CROPI</name>
<accession>A0AAN9FJV7</accession>
<protein>
    <submittedName>
        <fullName evidence="1">Uncharacterized protein</fullName>
    </submittedName>
</protein>
<dbReference type="AlphaFoldDB" id="A0AAN9FJV7"/>
<proteinExistence type="predicted"/>
<gene>
    <name evidence="1" type="ORF">RIF29_17719</name>
</gene>
<dbReference type="Proteomes" id="UP001372338">
    <property type="component" value="Unassembled WGS sequence"/>
</dbReference>
<comment type="caution">
    <text evidence="1">The sequence shown here is derived from an EMBL/GenBank/DDBJ whole genome shotgun (WGS) entry which is preliminary data.</text>
</comment>
<reference evidence="1 2" key="1">
    <citation type="submission" date="2024-01" db="EMBL/GenBank/DDBJ databases">
        <title>The genomes of 5 underutilized Papilionoideae crops provide insights into root nodulation and disease resistanc.</title>
        <authorList>
            <person name="Yuan L."/>
        </authorList>
    </citation>
    <scope>NUCLEOTIDE SEQUENCE [LARGE SCALE GENOMIC DNA]</scope>
    <source>
        <strain evidence="1">ZHUSHIDOU_FW_LH</strain>
        <tissue evidence="1">Leaf</tissue>
    </source>
</reference>
<organism evidence="1 2">
    <name type="scientific">Crotalaria pallida</name>
    <name type="common">Smooth rattlebox</name>
    <name type="synonym">Crotalaria striata</name>
    <dbReference type="NCBI Taxonomy" id="3830"/>
    <lineage>
        <taxon>Eukaryota</taxon>
        <taxon>Viridiplantae</taxon>
        <taxon>Streptophyta</taxon>
        <taxon>Embryophyta</taxon>
        <taxon>Tracheophyta</taxon>
        <taxon>Spermatophyta</taxon>
        <taxon>Magnoliopsida</taxon>
        <taxon>eudicotyledons</taxon>
        <taxon>Gunneridae</taxon>
        <taxon>Pentapetalae</taxon>
        <taxon>rosids</taxon>
        <taxon>fabids</taxon>
        <taxon>Fabales</taxon>
        <taxon>Fabaceae</taxon>
        <taxon>Papilionoideae</taxon>
        <taxon>50 kb inversion clade</taxon>
        <taxon>genistoids sensu lato</taxon>
        <taxon>core genistoids</taxon>
        <taxon>Crotalarieae</taxon>
        <taxon>Crotalaria</taxon>
    </lineage>
</organism>
<evidence type="ECO:0000313" key="2">
    <source>
        <dbReference type="Proteomes" id="UP001372338"/>
    </source>
</evidence>
<dbReference type="EMBL" id="JAYWIO010000003">
    <property type="protein sequence ID" value="KAK7276576.1"/>
    <property type="molecule type" value="Genomic_DNA"/>
</dbReference>
<evidence type="ECO:0000313" key="1">
    <source>
        <dbReference type="EMBL" id="KAK7276576.1"/>
    </source>
</evidence>
<keyword evidence="2" id="KW-1185">Reference proteome</keyword>
<sequence>MLIPLESSKFRFRNETLENRKKKKKETRCCKDDGHDETLHAYSAKVEDLKELHSTLPLCPTFLLSPFSDYNWQRPRMMRWSGRPTNNFFTRIKACSLC</sequence>